<name>A0A8X7ZMQ3_POPTO</name>
<keyword evidence="3" id="KW-0378">Hydrolase</keyword>
<dbReference type="Proteomes" id="UP000886885">
    <property type="component" value="Chromosome 6A"/>
</dbReference>
<evidence type="ECO:0000256" key="2">
    <source>
        <dbReference type="ARBA" id="ARBA00013081"/>
    </source>
</evidence>
<dbReference type="PANTHER" id="PTHR23081">
    <property type="entry name" value="RNA POLYMERASE II CTD PHOSPHATASE"/>
    <property type="match status" value="1"/>
</dbReference>
<evidence type="ECO:0000256" key="6">
    <source>
        <dbReference type="ARBA" id="ARBA00048336"/>
    </source>
</evidence>
<dbReference type="OrthoDB" id="10249888at2759"/>
<dbReference type="AlphaFoldDB" id="A0A8X7ZMQ3"/>
<reference evidence="7" key="1">
    <citation type="journal article" date="2020" name="bioRxiv">
        <title>Hybrid origin of Populus tomentosa Carr. identified through genome sequencing and phylogenomic analysis.</title>
        <authorList>
            <person name="An X."/>
            <person name="Gao K."/>
            <person name="Chen Z."/>
            <person name="Li J."/>
            <person name="Yang X."/>
            <person name="Yang X."/>
            <person name="Zhou J."/>
            <person name="Guo T."/>
            <person name="Zhao T."/>
            <person name="Huang S."/>
            <person name="Miao D."/>
            <person name="Khan W.U."/>
            <person name="Rao P."/>
            <person name="Ye M."/>
            <person name="Lei B."/>
            <person name="Liao W."/>
            <person name="Wang J."/>
            <person name="Ji L."/>
            <person name="Li Y."/>
            <person name="Guo B."/>
            <person name="Mustafa N.S."/>
            <person name="Li S."/>
            <person name="Yun Q."/>
            <person name="Keller S.R."/>
            <person name="Mao J."/>
            <person name="Zhang R."/>
            <person name="Strauss S.H."/>
        </authorList>
    </citation>
    <scope>NUCLEOTIDE SEQUENCE</scope>
    <source>
        <strain evidence="7">GM15</strain>
        <tissue evidence="7">Leaf</tissue>
    </source>
</reference>
<protein>
    <recommendedName>
        <fullName evidence="2">protein-serine/threonine phosphatase</fullName>
        <ecNumber evidence="2">3.1.3.16</ecNumber>
    </recommendedName>
</protein>
<evidence type="ECO:0000256" key="1">
    <source>
        <dbReference type="ARBA" id="ARBA00004123"/>
    </source>
</evidence>
<evidence type="ECO:0000313" key="7">
    <source>
        <dbReference type="EMBL" id="KAG6772261.1"/>
    </source>
</evidence>
<comment type="catalytic activity">
    <reaction evidence="5">
        <text>O-phospho-L-seryl-[protein] + H2O = L-seryl-[protein] + phosphate</text>
        <dbReference type="Rhea" id="RHEA:20629"/>
        <dbReference type="Rhea" id="RHEA-COMP:9863"/>
        <dbReference type="Rhea" id="RHEA-COMP:11604"/>
        <dbReference type="ChEBI" id="CHEBI:15377"/>
        <dbReference type="ChEBI" id="CHEBI:29999"/>
        <dbReference type="ChEBI" id="CHEBI:43474"/>
        <dbReference type="ChEBI" id="CHEBI:83421"/>
        <dbReference type="EC" id="3.1.3.16"/>
    </reaction>
</comment>
<evidence type="ECO:0000256" key="4">
    <source>
        <dbReference type="ARBA" id="ARBA00023242"/>
    </source>
</evidence>
<evidence type="ECO:0000256" key="3">
    <source>
        <dbReference type="ARBA" id="ARBA00022801"/>
    </source>
</evidence>
<keyword evidence="8" id="KW-1185">Reference proteome</keyword>
<organism evidence="7 8">
    <name type="scientific">Populus tomentosa</name>
    <name type="common">Chinese white poplar</name>
    <dbReference type="NCBI Taxonomy" id="118781"/>
    <lineage>
        <taxon>Eukaryota</taxon>
        <taxon>Viridiplantae</taxon>
        <taxon>Streptophyta</taxon>
        <taxon>Embryophyta</taxon>
        <taxon>Tracheophyta</taxon>
        <taxon>Spermatophyta</taxon>
        <taxon>Magnoliopsida</taxon>
        <taxon>eudicotyledons</taxon>
        <taxon>Gunneridae</taxon>
        <taxon>Pentapetalae</taxon>
        <taxon>rosids</taxon>
        <taxon>fabids</taxon>
        <taxon>Malpighiales</taxon>
        <taxon>Salicaceae</taxon>
        <taxon>Saliceae</taxon>
        <taxon>Populus</taxon>
    </lineage>
</organism>
<proteinExistence type="predicted"/>
<comment type="subcellular location">
    <subcellularLocation>
        <location evidence="1">Nucleus</location>
    </subcellularLocation>
</comment>
<dbReference type="EMBL" id="JAAWWB010000011">
    <property type="protein sequence ID" value="KAG6772261.1"/>
    <property type="molecule type" value="Genomic_DNA"/>
</dbReference>
<dbReference type="GO" id="GO:0005634">
    <property type="term" value="C:nucleus"/>
    <property type="evidence" value="ECO:0007669"/>
    <property type="project" value="UniProtKB-SubCell"/>
</dbReference>
<keyword evidence="4" id="KW-0539">Nucleus</keyword>
<evidence type="ECO:0000313" key="8">
    <source>
        <dbReference type="Proteomes" id="UP000886885"/>
    </source>
</evidence>
<dbReference type="EC" id="3.1.3.16" evidence="2"/>
<dbReference type="InterPro" id="IPR039189">
    <property type="entry name" value="Fcp1"/>
</dbReference>
<evidence type="ECO:0000256" key="5">
    <source>
        <dbReference type="ARBA" id="ARBA00047761"/>
    </source>
</evidence>
<gene>
    <name evidence="7" type="ORF">POTOM_023661</name>
</gene>
<accession>A0A8X7ZMQ3</accession>
<dbReference type="PANTHER" id="PTHR23081:SF36">
    <property type="entry name" value="RNA POLYMERASE II SUBUNIT A C-TERMINAL DOMAIN PHOSPHATASE"/>
    <property type="match status" value="1"/>
</dbReference>
<sequence>MAKLLDLGGEFFNAEVTSRDDGAQRHQKGHDVVSGKEIAVLILDDAENGSAYMLKSDESESAGALASVLKALRKVHHIFFEELEENPDGRDVLKTVRRDVLKGCKTVFSRVFPTQFQADNHRLWRMVEQLGATCSTEAGTEKSCRNSSHIN</sequence>
<dbReference type="GO" id="GO:0008420">
    <property type="term" value="F:RNA polymerase II CTD heptapeptide repeat phosphatase activity"/>
    <property type="evidence" value="ECO:0007669"/>
    <property type="project" value="InterPro"/>
</dbReference>
<comment type="caution">
    <text evidence="7">The sequence shown here is derived from an EMBL/GenBank/DDBJ whole genome shotgun (WGS) entry which is preliminary data.</text>
</comment>
<comment type="catalytic activity">
    <reaction evidence="6">
        <text>O-phospho-L-threonyl-[protein] + H2O = L-threonyl-[protein] + phosphate</text>
        <dbReference type="Rhea" id="RHEA:47004"/>
        <dbReference type="Rhea" id="RHEA-COMP:11060"/>
        <dbReference type="Rhea" id="RHEA-COMP:11605"/>
        <dbReference type="ChEBI" id="CHEBI:15377"/>
        <dbReference type="ChEBI" id="CHEBI:30013"/>
        <dbReference type="ChEBI" id="CHEBI:43474"/>
        <dbReference type="ChEBI" id="CHEBI:61977"/>
        <dbReference type="EC" id="3.1.3.16"/>
    </reaction>
</comment>